<proteinExistence type="predicted"/>
<keyword evidence="2" id="KW-1185">Reference proteome</keyword>
<protein>
    <submittedName>
        <fullName evidence="1">Uncharacterized protein</fullName>
    </submittedName>
</protein>
<evidence type="ECO:0000313" key="1">
    <source>
        <dbReference type="EMBL" id="GGP14782.1"/>
    </source>
</evidence>
<evidence type="ECO:0000313" key="2">
    <source>
        <dbReference type="Proteomes" id="UP000641206"/>
    </source>
</evidence>
<reference evidence="2" key="1">
    <citation type="journal article" date="2019" name="Int. J. Syst. Evol. Microbiol.">
        <title>The Global Catalogue of Microorganisms (GCM) 10K type strain sequencing project: providing services to taxonomists for standard genome sequencing and annotation.</title>
        <authorList>
            <consortium name="The Broad Institute Genomics Platform"/>
            <consortium name="The Broad Institute Genome Sequencing Center for Infectious Disease"/>
            <person name="Wu L."/>
            <person name="Ma J."/>
        </authorList>
    </citation>
    <scope>NUCLEOTIDE SEQUENCE [LARGE SCALE GENOMIC DNA]</scope>
    <source>
        <strain evidence="2">CGMCC 1.7693</strain>
    </source>
</reference>
<gene>
    <name evidence="1" type="ORF">GCM10011346_40170</name>
</gene>
<organism evidence="1 2">
    <name type="scientific">Oceanobacillus neutriphilus</name>
    <dbReference type="NCBI Taxonomy" id="531815"/>
    <lineage>
        <taxon>Bacteria</taxon>
        <taxon>Bacillati</taxon>
        <taxon>Bacillota</taxon>
        <taxon>Bacilli</taxon>
        <taxon>Bacillales</taxon>
        <taxon>Bacillaceae</taxon>
        <taxon>Oceanobacillus</taxon>
    </lineage>
</organism>
<sequence length="68" mass="8260">MWYLKYLKYKKIIFYPFAKKHYLPDMLNIYVPVSFTADAPEKYSLIKMFNYGNSCVFVKNKRITSQFN</sequence>
<accession>A0ABQ2P073</accession>
<dbReference type="EMBL" id="BMLW01000013">
    <property type="protein sequence ID" value="GGP14782.1"/>
    <property type="molecule type" value="Genomic_DNA"/>
</dbReference>
<name>A0ABQ2P073_9BACI</name>
<comment type="caution">
    <text evidence="1">The sequence shown here is derived from an EMBL/GenBank/DDBJ whole genome shotgun (WGS) entry which is preliminary data.</text>
</comment>
<dbReference type="Proteomes" id="UP000641206">
    <property type="component" value="Unassembled WGS sequence"/>
</dbReference>